<protein>
    <submittedName>
        <fullName evidence="2">Uncharacterized protein</fullName>
    </submittedName>
</protein>
<reference evidence="2 3" key="1">
    <citation type="submission" date="2019-09" db="EMBL/GenBank/DDBJ databases">
        <authorList>
            <person name="Ou C."/>
        </authorList>
    </citation>
    <scope>NUCLEOTIDE SEQUENCE [LARGE SCALE GENOMIC DNA]</scope>
    <source>
        <strain evidence="2">S2</strain>
        <tissue evidence="2">Leaf</tissue>
    </source>
</reference>
<reference evidence="2 3" key="2">
    <citation type="submission" date="2019-11" db="EMBL/GenBank/DDBJ databases">
        <title>A de novo genome assembly of a pear dwarfing rootstock.</title>
        <authorList>
            <person name="Wang F."/>
            <person name="Wang J."/>
            <person name="Li S."/>
            <person name="Zhang Y."/>
            <person name="Fang M."/>
            <person name="Ma L."/>
            <person name="Zhao Y."/>
            <person name="Jiang S."/>
        </authorList>
    </citation>
    <scope>NUCLEOTIDE SEQUENCE [LARGE SCALE GENOMIC DNA]</scope>
    <source>
        <strain evidence="2">S2</strain>
        <tissue evidence="2">Leaf</tissue>
    </source>
</reference>
<dbReference type="AlphaFoldDB" id="A0A5N5GZB9"/>
<comment type="caution">
    <text evidence="2">The sequence shown here is derived from an EMBL/GenBank/DDBJ whole genome shotgun (WGS) entry which is preliminary data.</text>
</comment>
<proteinExistence type="predicted"/>
<evidence type="ECO:0000313" key="2">
    <source>
        <dbReference type="EMBL" id="KAB2619903.1"/>
    </source>
</evidence>
<keyword evidence="3" id="KW-1185">Reference proteome</keyword>
<accession>A0A5N5GZB9</accession>
<organism evidence="2 3">
    <name type="scientific">Pyrus ussuriensis x Pyrus communis</name>
    <dbReference type="NCBI Taxonomy" id="2448454"/>
    <lineage>
        <taxon>Eukaryota</taxon>
        <taxon>Viridiplantae</taxon>
        <taxon>Streptophyta</taxon>
        <taxon>Embryophyta</taxon>
        <taxon>Tracheophyta</taxon>
        <taxon>Spermatophyta</taxon>
        <taxon>Magnoliopsida</taxon>
        <taxon>eudicotyledons</taxon>
        <taxon>Gunneridae</taxon>
        <taxon>Pentapetalae</taxon>
        <taxon>rosids</taxon>
        <taxon>fabids</taxon>
        <taxon>Rosales</taxon>
        <taxon>Rosaceae</taxon>
        <taxon>Amygdaloideae</taxon>
        <taxon>Maleae</taxon>
        <taxon>Pyrus</taxon>
    </lineage>
</organism>
<feature type="region of interest" description="Disordered" evidence="1">
    <location>
        <begin position="1"/>
        <end position="24"/>
    </location>
</feature>
<sequence length="109" mass="12746">MQESLHDEKKVFDKNKDQSLHATNLNDPRQLFQFAHAIAIAMGNNCPTAEYRSWKNVPENVKKAMMDELLYTLDDDTNEHLMKLMEDALEGGYNRWCYEVLRNGQRPSK</sequence>
<feature type="compositionally biased region" description="Basic and acidic residues" evidence="1">
    <location>
        <begin position="1"/>
        <end position="19"/>
    </location>
</feature>
<name>A0A5N5GZB9_9ROSA</name>
<dbReference type="Proteomes" id="UP000327157">
    <property type="component" value="Unassembled WGS sequence"/>
</dbReference>
<evidence type="ECO:0000256" key="1">
    <source>
        <dbReference type="SAM" id="MobiDB-lite"/>
    </source>
</evidence>
<gene>
    <name evidence="2" type="ORF">D8674_037469</name>
</gene>
<dbReference type="EMBL" id="SMOL01000372">
    <property type="protein sequence ID" value="KAB2619903.1"/>
    <property type="molecule type" value="Genomic_DNA"/>
</dbReference>
<evidence type="ECO:0000313" key="3">
    <source>
        <dbReference type="Proteomes" id="UP000327157"/>
    </source>
</evidence>